<dbReference type="Gene3D" id="3.40.720.10">
    <property type="entry name" value="Alkaline Phosphatase, subunit A"/>
    <property type="match status" value="1"/>
</dbReference>
<dbReference type="CDD" id="cd16148">
    <property type="entry name" value="sulfatase_like"/>
    <property type="match status" value="1"/>
</dbReference>
<protein>
    <submittedName>
        <fullName evidence="2">Arylsulfatase</fullName>
    </submittedName>
</protein>
<comment type="caution">
    <text evidence="2">The sequence shown here is derived from an EMBL/GenBank/DDBJ whole genome shotgun (WGS) entry which is preliminary data.</text>
</comment>
<keyword evidence="3" id="KW-1185">Reference proteome</keyword>
<evidence type="ECO:0000313" key="3">
    <source>
        <dbReference type="Proteomes" id="UP000011550"/>
    </source>
</evidence>
<dbReference type="PANTHER" id="PTHR43751:SF3">
    <property type="entry name" value="SULFATASE N-TERMINAL DOMAIN-CONTAINING PROTEIN"/>
    <property type="match status" value="1"/>
</dbReference>
<dbReference type="Pfam" id="PF00884">
    <property type="entry name" value="Sulfatase"/>
    <property type="match status" value="1"/>
</dbReference>
<dbReference type="Gene3D" id="3.30.1120.10">
    <property type="match status" value="1"/>
</dbReference>
<dbReference type="STRING" id="662479.C440_06892"/>
<dbReference type="InterPro" id="IPR000917">
    <property type="entry name" value="Sulfatase_N"/>
</dbReference>
<proteinExistence type="predicted"/>
<evidence type="ECO:0000259" key="1">
    <source>
        <dbReference type="Pfam" id="PF00884"/>
    </source>
</evidence>
<dbReference type="SUPFAM" id="SSF53649">
    <property type="entry name" value="Alkaline phosphatase-like"/>
    <property type="match status" value="1"/>
</dbReference>
<dbReference type="PATRIC" id="fig|662479.7.peg.1391"/>
<reference evidence="2 3" key="1">
    <citation type="journal article" date="2014" name="PLoS Genet.">
        <title>Phylogenetically driven sequencing of extremely halophilic archaea reveals strategies for static and dynamic osmo-response.</title>
        <authorList>
            <person name="Becker E.A."/>
            <person name="Seitzer P.M."/>
            <person name="Tritt A."/>
            <person name="Larsen D."/>
            <person name="Krusor M."/>
            <person name="Yao A.I."/>
            <person name="Wu D."/>
            <person name="Madern D."/>
            <person name="Eisen J.A."/>
            <person name="Darling A.E."/>
            <person name="Facciotti M.T."/>
        </authorList>
    </citation>
    <scope>NUCLEOTIDE SEQUENCE [LARGE SCALE GENOMIC DNA]</scope>
    <source>
        <strain evidence="2 3">ATCC BAA-1512</strain>
    </source>
</reference>
<dbReference type="PANTHER" id="PTHR43751">
    <property type="entry name" value="SULFATASE"/>
    <property type="match status" value="1"/>
</dbReference>
<evidence type="ECO:0000313" key="2">
    <source>
        <dbReference type="EMBL" id="ELZ94781.1"/>
    </source>
</evidence>
<sequence>MNTLLVTVDSLRADHLAQYGYDRDTMPALDRLAETGTVFENAFSNGPYTRISVPSFQTSHHLAYEAMDEFPTIASILSTESDTTTAVVGTQTGIGLVDGDFRFDETIDLGRDSYHETATSERSLTEKLRDQINRPATKISKYLQRRENERLYNALRTPYNVLFEDGGFQYLGYTSAERVTDRALSWLESNADSDFFLWVHYMEAHRPYGVHDDDPAYLDSPLDEDRIKALMKKAGLRPDEITDRERQLLIDLYDSDVRYCSRHLDRLFDGLESRGLWSDCNILFSSDHGEEFREHGAFFHRNYPYDELTHVPLLVKTPTVDTPARISEPRELLDLAPTITSFHLPESVTPEFEGTHLFTGDARTVFSLGQPNEIAPAVAVRTDEWKLITSNSVDQLYDLTADPAEARNVIDDNPDVAAELRDRIPEHLVTRDVNPPRAPKDDVDREQLEALGYMELRE</sequence>
<organism evidence="2 3">
    <name type="scientific">Haloferax mucosum ATCC BAA-1512</name>
    <dbReference type="NCBI Taxonomy" id="662479"/>
    <lineage>
        <taxon>Archaea</taxon>
        <taxon>Methanobacteriati</taxon>
        <taxon>Methanobacteriota</taxon>
        <taxon>Stenosarchaea group</taxon>
        <taxon>Halobacteria</taxon>
        <taxon>Halobacteriales</taxon>
        <taxon>Haloferacaceae</taxon>
        <taxon>Haloferax</taxon>
    </lineage>
</organism>
<dbReference type="InterPro" id="IPR017850">
    <property type="entry name" value="Alkaline_phosphatase_core_sf"/>
</dbReference>
<dbReference type="Proteomes" id="UP000011550">
    <property type="component" value="Unassembled WGS sequence"/>
</dbReference>
<dbReference type="OrthoDB" id="3164at2157"/>
<accession>M0IDE4</accession>
<gene>
    <name evidence="2" type="ORF">C440_06892</name>
</gene>
<dbReference type="EMBL" id="AOLN01000011">
    <property type="protein sequence ID" value="ELZ94781.1"/>
    <property type="molecule type" value="Genomic_DNA"/>
</dbReference>
<feature type="domain" description="Sulfatase N-terminal" evidence="1">
    <location>
        <begin position="2"/>
        <end position="340"/>
    </location>
</feature>
<dbReference type="AlphaFoldDB" id="M0IDE4"/>
<dbReference type="RefSeq" id="WP_008319591.1">
    <property type="nucleotide sequence ID" value="NZ_AOLN01000011.1"/>
</dbReference>
<name>M0IDE4_9EURY</name>
<dbReference type="InterPro" id="IPR052701">
    <property type="entry name" value="GAG_Ulvan_Degrading_Sulfatases"/>
</dbReference>